<dbReference type="GO" id="GO:0046677">
    <property type="term" value="P:response to antibiotic"/>
    <property type="evidence" value="ECO:0007669"/>
    <property type="project" value="UniProtKB-KW"/>
</dbReference>
<proteinExistence type="inferred from homology"/>
<dbReference type="InterPro" id="IPR013525">
    <property type="entry name" value="ABC2_TM"/>
</dbReference>
<feature type="transmembrane region" description="Helical" evidence="8">
    <location>
        <begin position="41"/>
        <end position="60"/>
    </location>
</feature>
<keyword evidence="11" id="KW-1185">Reference proteome</keyword>
<dbReference type="PANTHER" id="PTHR43077:SF8">
    <property type="entry name" value="DOXORUBICIN RESISTANCE ABC TRANSPORTER PERMEASE PROTEIN DRRB"/>
    <property type="match status" value="1"/>
</dbReference>
<dbReference type="Proteomes" id="UP001206128">
    <property type="component" value="Unassembled WGS sequence"/>
</dbReference>
<evidence type="ECO:0000313" key="11">
    <source>
        <dbReference type="Proteomes" id="UP001206128"/>
    </source>
</evidence>
<dbReference type="PIRSF" id="PIRSF006648">
    <property type="entry name" value="DrrB"/>
    <property type="match status" value="1"/>
</dbReference>
<feature type="transmembrane region" description="Helical" evidence="8">
    <location>
        <begin position="244"/>
        <end position="266"/>
    </location>
</feature>
<sequence length="275" mass="28605">MTNTSAAAAPTVPGWRGSSPRTQILVLTTRSLRAVVQDPRLIVFSLVQPLVMLLLFSQIFSSVANTPGFPAGVGYIDFLMPAILVNTAMQAALQSGVGLINDMRNGVVARFRSLPIRMGSVLVARSLSDLVRTALQLLAMLVFATLLFGFSPAGGAAGVIATLALALVVSWGLGWLFLAIAAWLRNAEVMQMVGFVAMFPLMFASSAYVPVANLPGWLRAVATVNPVSHAVDAARALTLAQPGAGGATTAIGVSLAIAAVGAGLAVRGFRRPLPR</sequence>
<dbReference type="EMBL" id="JAMTCK010000004">
    <property type="protein sequence ID" value="MCP2165061.1"/>
    <property type="molecule type" value="Genomic_DNA"/>
</dbReference>
<reference evidence="10" key="1">
    <citation type="submission" date="2022-06" db="EMBL/GenBank/DDBJ databases">
        <title>Genomic Encyclopedia of Archaeal and Bacterial Type Strains, Phase II (KMG-II): from individual species to whole genera.</title>
        <authorList>
            <person name="Goeker M."/>
        </authorList>
    </citation>
    <scope>NUCLEOTIDE SEQUENCE</scope>
    <source>
        <strain evidence="10">DSM 43935</strain>
    </source>
</reference>
<evidence type="ECO:0000256" key="3">
    <source>
        <dbReference type="ARBA" id="ARBA00022475"/>
    </source>
</evidence>
<protein>
    <recommendedName>
        <fullName evidence="8">Transport permease protein</fullName>
    </recommendedName>
</protein>
<keyword evidence="7" id="KW-0046">Antibiotic resistance</keyword>
<evidence type="ECO:0000256" key="4">
    <source>
        <dbReference type="ARBA" id="ARBA00022692"/>
    </source>
</evidence>
<comment type="subcellular location">
    <subcellularLocation>
        <location evidence="1 8">Cell membrane</location>
        <topology evidence="1 8">Multi-pass membrane protein</topology>
    </subcellularLocation>
</comment>
<dbReference type="InterPro" id="IPR051328">
    <property type="entry name" value="T7SS_ABC-Transporter"/>
</dbReference>
<dbReference type="GO" id="GO:0043190">
    <property type="term" value="C:ATP-binding cassette (ABC) transporter complex"/>
    <property type="evidence" value="ECO:0007669"/>
    <property type="project" value="InterPro"/>
</dbReference>
<dbReference type="RefSeq" id="WP_253769522.1">
    <property type="nucleotide sequence ID" value="NZ_JAMTCK010000004.1"/>
</dbReference>
<comment type="similarity">
    <text evidence="2 8">Belongs to the ABC-2 integral membrane protein family.</text>
</comment>
<dbReference type="AlphaFoldDB" id="A0AAE3GB84"/>
<dbReference type="InterPro" id="IPR047817">
    <property type="entry name" value="ABC2_TM_bact-type"/>
</dbReference>
<organism evidence="10 11">
    <name type="scientific">Goodfellowiella coeruleoviolacea</name>
    <dbReference type="NCBI Taxonomy" id="334858"/>
    <lineage>
        <taxon>Bacteria</taxon>
        <taxon>Bacillati</taxon>
        <taxon>Actinomycetota</taxon>
        <taxon>Actinomycetes</taxon>
        <taxon>Pseudonocardiales</taxon>
        <taxon>Pseudonocardiaceae</taxon>
        <taxon>Goodfellowiella</taxon>
    </lineage>
</organism>
<keyword evidence="3 8" id="KW-1003">Cell membrane</keyword>
<evidence type="ECO:0000313" key="10">
    <source>
        <dbReference type="EMBL" id="MCP2165061.1"/>
    </source>
</evidence>
<dbReference type="PRINTS" id="PR00164">
    <property type="entry name" value="ABC2TRNSPORT"/>
</dbReference>
<dbReference type="GO" id="GO:0140359">
    <property type="term" value="F:ABC-type transporter activity"/>
    <property type="evidence" value="ECO:0007669"/>
    <property type="project" value="InterPro"/>
</dbReference>
<evidence type="ECO:0000256" key="2">
    <source>
        <dbReference type="ARBA" id="ARBA00007783"/>
    </source>
</evidence>
<evidence type="ECO:0000256" key="8">
    <source>
        <dbReference type="RuleBase" id="RU361157"/>
    </source>
</evidence>
<keyword evidence="5 8" id="KW-1133">Transmembrane helix</keyword>
<keyword evidence="8" id="KW-0813">Transport</keyword>
<comment type="caution">
    <text evidence="10">The sequence shown here is derived from an EMBL/GenBank/DDBJ whole genome shotgun (WGS) entry which is preliminary data.</text>
</comment>
<feature type="domain" description="ABC transmembrane type-2" evidence="9">
    <location>
        <begin position="40"/>
        <end position="272"/>
    </location>
</feature>
<keyword evidence="6 8" id="KW-0472">Membrane</keyword>
<dbReference type="PANTHER" id="PTHR43077">
    <property type="entry name" value="TRANSPORT PERMEASE YVFS-RELATED"/>
    <property type="match status" value="1"/>
</dbReference>
<gene>
    <name evidence="10" type="ORF">LX83_001910</name>
</gene>
<evidence type="ECO:0000256" key="7">
    <source>
        <dbReference type="ARBA" id="ARBA00023251"/>
    </source>
</evidence>
<evidence type="ECO:0000259" key="9">
    <source>
        <dbReference type="PROSITE" id="PS51012"/>
    </source>
</evidence>
<dbReference type="PROSITE" id="PS51012">
    <property type="entry name" value="ABC_TM2"/>
    <property type="match status" value="1"/>
</dbReference>
<evidence type="ECO:0000256" key="5">
    <source>
        <dbReference type="ARBA" id="ARBA00022989"/>
    </source>
</evidence>
<feature type="transmembrane region" description="Helical" evidence="8">
    <location>
        <begin position="156"/>
        <end position="180"/>
    </location>
</feature>
<dbReference type="Pfam" id="PF01061">
    <property type="entry name" value="ABC2_membrane"/>
    <property type="match status" value="1"/>
</dbReference>
<keyword evidence="4 8" id="KW-0812">Transmembrane</keyword>
<evidence type="ECO:0000256" key="1">
    <source>
        <dbReference type="ARBA" id="ARBA00004651"/>
    </source>
</evidence>
<dbReference type="InterPro" id="IPR000412">
    <property type="entry name" value="ABC_2_transport"/>
</dbReference>
<feature type="transmembrane region" description="Helical" evidence="8">
    <location>
        <begin position="72"/>
        <end position="93"/>
    </location>
</feature>
<feature type="transmembrane region" description="Helical" evidence="8">
    <location>
        <begin position="130"/>
        <end position="150"/>
    </location>
</feature>
<name>A0AAE3GB84_9PSEU</name>
<accession>A0AAE3GB84</accession>
<feature type="transmembrane region" description="Helical" evidence="8">
    <location>
        <begin position="192"/>
        <end position="211"/>
    </location>
</feature>
<evidence type="ECO:0000256" key="6">
    <source>
        <dbReference type="ARBA" id="ARBA00023136"/>
    </source>
</evidence>